<dbReference type="EMBL" id="CP003696">
    <property type="protein sequence ID" value="AGP31064.1"/>
    <property type="molecule type" value="Genomic_DNA"/>
</dbReference>
<dbReference type="InterPro" id="IPR036237">
    <property type="entry name" value="Xyl_isomerase-like_sf"/>
</dbReference>
<name>S4XES4_9CORY</name>
<evidence type="ECO:0000313" key="4">
    <source>
        <dbReference type="Proteomes" id="UP000014809"/>
    </source>
</evidence>
<dbReference type="eggNOG" id="COG3622">
    <property type="taxonomic scope" value="Bacteria"/>
</dbReference>
<keyword evidence="4" id="KW-1185">Reference proteome</keyword>
<keyword evidence="3" id="KW-0378">Hydrolase</keyword>
<reference evidence="3 4" key="1">
    <citation type="submission" date="2012-06" db="EMBL/GenBank/DDBJ databases">
        <title>Complete genome sequence of Corynebacterium terpenotabidum Y-11 (=DSM 44721).</title>
        <authorList>
            <person name="Ruckert C."/>
            <person name="Albersmeier A."/>
            <person name="Al-Dilaimi A."/>
            <person name="Szczepanowski R."/>
            <person name="Kalinowski J."/>
        </authorList>
    </citation>
    <scope>NUCLEOTIDE SEQUENCE [LARGE SCALE GENOMIC DNA]</scope>
    <source>
        <strain evidence="3 4">Y-11</strain>
    </source>
</reference>
<dbReference type="Pfam" id="PF01261">
    <property type="entry name" value="AP_endonuc_2"/>
    <property type="match status" value="1"/>
</dbReference>
<feature type="domain" description="Xylose isomerase-like TIM barrel" evidence="2">
    <location>
        <begin position="32"/>
        <end position="258"/>
    </location>
</feature>
<dbReference type="GO" id="GO:0008903">
    <property type="term" value="F:hydroxypyruvate isomerase activity"/>
    <property type="evidence" value="ECO:0007669"/>
    <property type="project" value="TreeGrafter"/>
</dbReference>
<sequence>MTMTSHRETPAPDLRCTAINCSVGRPLGDPDLDRARRLGLDRIELWWPWTTPEPSDSQVDELVEELRRRGLTLIGLNFWGGDTSAGERGVLHEAALSQRHLDAHARLAEKTGADKFNLLVGRGGRALTDAQRDRIDAVAASVTGRGLGTVLIEPSKGAVDYPVQTLADATALTGTVPGTALLADFWHLAGDGGTEGEERTDAWLDGLAVSGSTPGTLPAHVQIADDPGRGAPGTGVLPLRRWVTALRTAGYSGDIVGEWVW</sequence>
<protein>
    <submittedName>
        <fullName evidence="3">Putative endonuclease</fullName>
    </submittedName>
</protein>
<dbReference type="Gene3D" id="3.20.20.150">
    <property type="entry name" value="Divalent-metal-dependent TIM barrel enzymes"/>
    <property type="match status" value="1"/>
</dbReference>
<dbReference type="GO" id="GO:0046487">
    <property type="term" value="P:glyoxylate metabolic process"/>
    <property type="evidence" value="ECO:0007669"/>
    <property type="project" value="TreeGrafter"/>
</dbReference>
<organism evidence="3 4">
    <name type="scientific">Corynebacterium terpenotabidum Y-11</name>
    <dbReference type="NCBI Taxonomy" id="1200352"/>
    <lineage>
        <taxon>Bacteria</taxon>
        <taxon>Bacillati</taxon>
        <taxon>Actinomycetota</taxon>
        <taxon>Actinomycetes</taxon>
        <taxon>Mycobacteriales</taxon>
        <taxon>Corynebacteriaceae</taxon>
        <taxon>Corynebacterium</taxon>
    </lineage>
</organism>
<keyword evidence="3" id="KW-0540">Nuclease</keyword>
<evidence type="ECO:0000313" key="3">
    <source>
        <dbReference type="EMBL" id="AGP31064.1"/>
    </source>
</evidence>
<dbReference type="PATRIC" id="fig|1200352.3.peg.1445"/>
<dbReference type="InterPro" id="IPR050417">
    <property type="entry name" value="Sugar_Epim/Isomerase"/>
</dbReference>
<accession>S4XES4</accession>
<evidence type="ECO:0000259" key="2">
    <source>
        <dbReference type="Pfam" id="PF01261"/>
    </source>
</evidence>
<gene>
    <name evidence="3" type="ORF">A606_07085</name>
</gene>
<dbReference type="STRING" id="1200352.A606_07085"/>
<evidence type="ECO:0000256" key="1">
    <source>
        <dbReference type="ARBA" id="ARBA00023235"/>
    </source>
</evidence>
<dbReference type="PANTHER" id="PTHR43489">
    <property type="entry name" value="ISOMERASE"/>
    <property type="match status" value="1"/>
</dbReference>
<dbReference type="HOGENOM" id="CLU_050006_1_0_11"/>
<proteinExistence type="predicted"/>
<keyword evidence="1" id="KW-0413">Isomerase</keyword>
<dbReference type="InterPro" id="IPR013022">
    <property type="entry name" value="Xyl_isomerase-like_TIM-brl"/>
</dbReference>
<dbReference type="AlphaFoldDB" id="S4XES4"/>
<keyword evidence="3" id="KW-0255">Endonuclease</keyword>
<dbReference type="KEGG" id="cter:A606_07085"/>
<dbReference type="SUPFAM" id="SSF51658">
    <property type="entry name" value="Xylose isomerase-like"/>
    <property type="match status" value="1"/>
</dbReference>
<dbReference type="GO" id="GO:0004519">
    <property type="term" value="F:endonuclease activity"/>
    <property type="evidence" value="ECO:0007669"/>
    <property type="project" value="UniProtKB-KW"/>
</dbReference>
<dbReference type="PANTHER" id="PTHR43489:SF6">
    <property type="entry name" value="HYDROXYPYRUVATE ISOMERASE-RELATED"/>
    <property type="match status" value="1"/>
</dbReference>
<dbReference type="Proteomes" id="UP000014809">
    <property type="component" value="Chromosome"/>
</dbReference>